<feature type="compositionally biased region" description="Basic and acidic residues" evidence="8">
    <location>
        <begin position="172"/>
        <end position="182"/>
    </location>
</feature>
<organism evidence="10 11">
    <name type="scientific">Allacma fusca</name>
    <dbReference type="NCBI Taxonomy" id="39272"/>
    <lineage>
        <taxon>Eukaryota</taxon>
        <taxon>Metazoa</taxon>
        <taxon>Ecdysozoa</taxon>
        <taxon>Arthropoda</taxon>
        <taxon>Hexapoda</taxon>
        <taxon>Collembola</taxon>
        <taxon>Symphypleona</taxon>
        <taxon>Sminthuridae</taxon>
        <taxon>Allacma</taxon>
    </lineage>
</organism>
<keyword evidence="4" id="KW-0862">Zinc</keyword>
<keyword evidence="3 7" id="KW-0863">Zinc-finger</keyword>
<evidence type="ECO:0000256" key="2">
    <source>
        <dbReference type="ARBA" id="ARBA00022737"/>
    </source>
</evidence>
<evidence type="ECO:0000256" key="6">
    <source>
        <dbReference type="ARBA" id="ARBA00023163"/>
    </source>
</evidence>
<dbReference type="EMBL" id="CAJVCH010021913">
    <property type="protein sequence ID" value="CAG7692185.1"/>
    <property type="molecule type" value="Genomic_DNA"/>
</dbReference>
<feature type="region of interest" description="Disordered" evidence="8">
    <location>
        <begin position="549"/>
        <end position="569"/>
    </location>
</feature>
<evidence type="ECO:0000256" key="7">
    <source>
        <dbReference type="PROSITE-ProRule" id="PRU00042"/>
    </source>
</evidence>
<evidence type="ECO:0000313" key="10">
    <source>
        <dbReference type="EMBL" id="CAG7692185.1"/>
    </source>
</evidence>
<feature type="region of interest" description="Disordered" evidence="8">
    <location>
        <begin position="49"/>
        <end position="125"/>
    </location>
</feature>
<dbReference type="PROSITE" id="PS00028">
    <property type="entry name" value="ZINC_FINGER_C2H2_1"/>
    <property type="match status" value="3"/>
</dbReference>
<evidence type="ECO:0000256" key="8">
    <source>
        <dbReference type="SAM" id="MobiDB-lite"/>
    </source>
</evidence>
<evidence type="ECO:0000256" key="3">
    <source>
        <dbReference type="ARBA" id="ARBA00022771"/>
    </source>
</evidence>
<keyword evidence="5" id="KW-0805">Transcription regulation</keyword>
<dbReference type="GO" id="GO:0000981">
    <property type="term" value="F:DNA-binding transcription factor activity, RNA polymerase II-specific"/>
    <property type="evidence" value="ECO:0007669"/>
    <property type="project" value="TreeGrafter"/>
</dbReference>
<feature type="region of interest" description="Disordered" evidence="8">
    <location>
        <begin position="168"/>
        <end position="187"/>
    </location>
</feature>
<sequence>MNAQGTATIGEFQEMWQDIERMIMATDVSGLGVPIKSDYLQLSGHCEDGESRKTTCHKSPSNSAQPSTLGSGLKGETYRDVDQGDMESLGGLNGNVGNAGSPSFGSGDSLLNSPHGLGSGSFHGREDQQVVPTVSPLFVGLGEEACPTSVAELTSSSSPVTEFHLGYGIPPNDHERLKENRDSNSSNDMVDVKIKSEINFTMTEYSVGRMGQPRSSSGACEEPAPSSVPVSNVNCNQTPLSVSGILTGSFVAGSCYSSEFSDFPPSTSTTSALYGSDCQNLNPNQNLSRVTFLSHIQPNMSSAFSGHISPPSTPENHPSHSSSLSSFPDSHTFHSISNTNDLSPNYLTPNYYHSHQELDVIQMKSYNLFQISQHQQKILTPPSSPHRNGQTSNPGLCYPNLSPSSLQSVTNPSAHLLHSSSPSPPSSSPDTVQNTNQTYLPQFLLSRASLMKIPFQNQLQQYPSHQYAHLQGLAHPTVQAHQNTQVNSCGAGNSHLVGNPHLTGNSHLAGNSHVAGNPHLAGNSALTGNLGNGGFLSSPISHQGIPMDPNRQGYSNLPEVTGNPPKTRRRRNWTRRKVIVHSCSQEGCSKTYTKSSHLKAHLRTHTGEKPYQCTWKGCGWKFARSDELTRHYRKHTGDRPFQCRLCERAFSRSDHLSLHMKRHLSL</sequence>
<dbReference type="AlphaFoldDB" id="A0A8J2J5T9"/>
<name>A0A8J2J5T9_9HEXA</name>
<feature type="compositionally biased region" description="Polar residues" evidence="8">
    <location>
        <begin position="401"/>
        <end position="413"/>
    </location>
</feature>
<dbReference type="SMART" id="SM00355">
    <property type="entry name" value="ZnF_C2H2"/>
    <property type="match status" value="3"/>
</dbReference>
<comment type="caution">
    <text evidence="10">The sequence shown here is derived from an EMBL/GenBank/DDBJ whole genome shotgun (WGS) entry which is preliminary data.</text>
</comment>
<accession>A0A8J2J5T9</accession>
<feature type="region of interest" description="Disordered" evidence="8">
    <location>
        <begin position="303"/>
        <end position="328"/>
    </location>
</feature>
<keyword evidence="1" id="KW-0479">Metal-binding</keyword>
<dbReference type="FunFam" id="3.30.160.60:FF:000032">
    <property type="entry name" value="Krueppel-like factor 4"/>
    <property type="match status" value="1"/>
</dbReference>
<evidence type="ECO:0000256" key="5">
    <source>
        <dbReference type="ARBA" id="ARBA00023015"/>
    </source>
</evidence>
<feature type="compositionally biased region" description="Low complexity" evidence="8">
    <location>
        <begin position="314"/>
        <end position="328"/>
    </location>
</feature>
<evidence type="ECO:0000313" key="11">
    <source>
        <dbReference type="Proteomes" id="UP000708208"/>
    </source>
</evidence>
<keyword evidence="11" id="KW-1185">Reference proteome</keyword>
<dbReference type="GO" id="GO:0008270">
    <property type="term" value="F:zinc ion binding"/>
    <property type="evidence" value="ECO:0007669"/>
    <property type="project" value="UniProtKB-KW"/>
</dbReference>
<reference evidence="10" key="1">
    <citation type="submission" date="2021-06" db="EMBL/GenBank/DDBJ databases">
        <authorList>
            <person name="Hodson N. C."/>
            <person name="Mongue J. A."/>
            <person name="Jaron S. K."/>
        </authorList>
    </citation>
    <scope>NUCLEOTIDE SEQUENCE</scope>
</reference>
<dbReference type="PROSITE" id="PS50157">
    <property type="entry name" value="ZINC_FINGER_C2H2_2"/>
    <property type="match status" value="3"/>
</dbReference>
<protein>
    <recommendedName>
        <fullName evidence="9">C2H2-type domain-containing protein</fullName>
    </recommendedName>
</protein>
<proteinExistence type="predicted"/>
<dbReference type="Proteomes" id="UP000708208">
    <property type="component" value="Unassembled WGS sequence"/>
</dbReference>
<evidence type="ECO:0000256" key="1">
    <source>
        <dbReference type="ARBA" id="ARBA00022723"/>
    </source>
</evidence>
<dbReference type="InterPro" id="IPR013087">
    <property type="entry name" value="Znf_C2H2_type"/>
</dbReference>
<dbReference type="Pfam" id="PF00096">
    <property type="entry name" value="zf-C2H2"/>
    <property type="match status" value="3"/>
</dbReference>
<feature type="compositionally biased region" description="Polar residues" evidence="8">
    <location>
        <begin position="57"/>
        <end position="70"/>
    </location>
</feature>
<feature type="region of interest" description="Disordered" evidence="8">
    <location>
        <begin position="376"/>
        <end position="434"/>
    </location>
</feature>
<feature type="domain" description="C2H2-type" evidence="9">
    <location>
        <begin position="641"/>
        <end position="666"/>
    </location>
</feature>
<gene>
    <name evidence="10" type="ORF">AFUS01_LOCUS3632</name>
</gene>
<feature type="compositionally biased region" description="Polar residues" evidence="8">
    <location>
        <begin position="101"/>
        <end position="112"/>
    </location>
</feature>
<dbReference type="GO" id="GO:0000978">
    <property type="term" value="F:RNA polymerase II cis-regulatory region sequence-specific DNA binding"/>
    <property type="evidence" value="ECO:0007669"/>
    <property type="project" value="TreeGrafter"/>
</dbReference>
<feature type="domain" description="C2H2-type" evidence="9">
    <location>
        <begin position="611"/>
        <end position="640"/>
    </location>
</feature>
<keyword evidence="6" id="KW-0804">Transcription</keyword>
<evidence type="ECO:0000256" key="4">
    <source>
        <dbReference type="ARBA" id="ARBA00022833"/>
    </source>
</evidence>
<evidence type="ECO:0000259" key="9">
    <source>
        <dbReference type="PROSITE" id="PS50157"/>
    </source>
</evidence>
<dbReference type="OrthoDB" id="4748970at2759"/>
<feature type="domain" description="C2H2-type" evidence="9">
    <location>
        <begin position="581"/>
        <end position="610"/>
    </location>
</feature>
<dbReference type="PANTHER" id="PTHR23235:SF158">
    <property type="entry name" value="C2H2-TYPE DOMAIN-CONTAINING PROTEIN"/>
    <property type="match status" value="1"/>
</dbReference>
<keyword evidence="2" id="KW-0677">Repeat</keyword>
<feature type="compositionally biased region" description="Polar residues" evidence="8">
    <location>
        <begin position="385"/>
        <end position="394"/>
    </location>
</feature>
<dbReference type="PANTHER" id="PTHR23235">
    <property type="entry name" value="KRUEPPEL-LIKE TRANSCRIPTION FACTOR"/>
    <property type="match status" value="1"/>
</dbReference>